<gene>
    <name evidence="1" type="ORF">ElyMa_000622900</name>
</gene>
<evidence type="ECO:0000313" key="1">
    <source>
        <dbReference type="EMBL" id="GFR82272.1"/>
    </source>
</evidence>
<sequence length="142" mass="15828">MTSAYSVTTFLNSSWSWLEKAVAPKSGDVTESSNSSPWGASPVTITLQRHRPQFGPCPTSNYSRLLRENRYFYHRTHTDQALPSHRQEEQSPRTALQWHAFSDVGIGLSSRTGTATEVLAFRHRGPLVANWTKASEPPAADN</sequence>
<proteinExistence type="predicted"/>
<evidence type="ECO:0000313" key="2">
    <source>
        <dbReference type="Proteomes" id="UP000762676"/>
    </source>
</evidence>
<dbReference type="Proteomes" id="UP000762676">
    <property type="component" value="Unassembled WGS sequence"/>
</dbReference>
<reference evidence="1 2" key="1">
    <citation type="journal article" date="2021" name="Elife">
        <title>Chloroplast acquisition without the gene transfer in kleptoplastic sea slugs, Plakobranchus ocellatus.</title>
        <authorList>
            <person name="Maeda T."/>
            <person name="Takahashi S."/>
            <person name="Yoshida T."/>
            <person name="Shimamura S."/>
            <person name="Takaki Y."/>
            <person name="Nagai Y."/>
            <person name="Toyoda A."/>
            <person name="Suzuki Y."/>
            <person name="Arimoto A."/>
            <person name="Ishii H."/>
            <person name="Satoh N."/>
            <person name="Nishiyama T."/>
            <person name="Hasebe M."/>
            <person name="Maruyama T."/>
            <person name="Minagawa J."/>
            <person name="Obokata J."/>
            <person name="Shigenobu S."/>
        </authorList>
    </citation>
    <scope>NUCLEOTIDE SEQUENCE [LARGE SCALE GENOMIC DNA]</scope>
</reference>
<name>A0AAV4G9G1_9GAST</name>
<organism evidence="1 2">
    <name type="scientific">Elysia marginata</name>
    <dbReference type="NCBI Taxonomy" id="1093978"/>
    <lineage>
        <taxon>Eukaryota</taxon>
        <taxon>Metazoa</taxon>
        <taxon>Spiralia</taxon>
        <taxon>Lophotrochozoa</taxon>
        <taxon>Mollusca</taxon>
        <taxon>Gastropoda</taxon>
        <taxon>Heterobranchia</taxon>
        <taxon>Euthyneura</taxon>
        <taxon>Panpulmonata</taxon>
        <taxon>Sacoglossa</taxon>
        <taxon>Placobranchoidea</taxon>
        <taxon>Plakobranchidae</taxon>
        <taxon>Elysia</taxon>
    </lineage>
</organism>
<comment type="caution">
    <text evidence="1">The sequence shown here is derived from an EMBL/GenBank/DDBJ whole genome shotgun (WGS) entry which is preliminary data.</text>
</comment>
<dbReference type="AlphaFoldDB" id="A0AAV4G9G1"/>
<dbReference type="EMBL" id="BMAT01001256">
    <property type="protein sequence ID" value="GFR82272.1"/>
    <property type="molecule type" value="Genomic_DNA"/>
</dbReference>
<protein>
    <submittedName>
        <fullName evidence="1">Uncharacterized protein</fullName>
    </submittedName>
</protein>
<keyword evidence="2" id="KW-1185">Reference proteome</keyword>
<accession>A0AAV4G9G1</accession>